<name>A0A2X4UJV9_9GAMM</name>
<accession>A0A2X4UJV9</accession>
<dbReference type="EMBL" id="LS483470">
    <property type="protein sequence ID" value="SQI34932.1"/>
    <property type="molecule type" value="Genomic_DNA"/>
</dbReference>
<dbReference type="RefSeq" id="WP_111738976.1">
    <property type="nucleotide sequence ID" value="NZ_LR698987.1"/>
</dbReference>
<evidence type="ECO:0000256" key="1">
    <source>
        <dbReference type="SAM" id="MobiDB-lite"/>
    </source>
</evidence>
<feature type="compositionally biased region" description="Low complexity" evidence="1">
    <location>
        <begin position="118"/>
        <end position="133"/>
    </location>
</feature>
<gene>
    <name evidence="2" type="ORF">NCTC12151_00285</name>
</gene>
<proteinExistence type="predicted"/>
<feature type="compositionally biased region" description="Polar residues" evidence="1">
    <location>
        <begin position="75"/>
        <end position="91"/>
    </location>
</feature>
<evidence type="ECO:0000313" key="3">
    <source>
        <dbReference type="Proteomes" id="UP000249005"/>
    </source>
</evidence>
<dbReference type="OrthoDB" id="8019720at2"/>
<dbReference type="AlphaFoldDB" id="A0A2X4UJV9"/>
<protein>
    <submittedName>
        <fullName evidence="2">Uncharacterized protein</fullName>
    </submittedName>
</protein>
<organism evidence="2 3">
    <name type="scientific">Leminorella richardii</name>
    <dbReference type="NCBI Taxonomy" id="158841"/>
    <lineage>
        <taxon>Bacteria</taxon>
        <taxon>Pseudomonadati</taxon>
        <taxon>Pseudomonadota</taxon>
        <taxon>Gammaproteobacteria</taxon>
        <taxon>Enterobacterales</taxon>
        <taxon>Budviciaceae</taxon>
        <taxon>Leminorella</taxon>
    </lineage>
</organism>
<evidence type="ECO:0000313" key="2">
    <source>
        <dbReference type="EMBL" id="SQI34932.1"/>
    </source>
</evidence>
<dbReference type="KEGG" id="lri:NCTC12151_00285"/>
<feature type="region of interest" description="Disordered" evidence="1">
    <location>
        <begin position="118"/>
        <end position="143"/>
    </location>
</feature>
<feature type="compositionally biased region" description="Polar residues" evidence="1">
    <location>
        <begin position="134"/>
        <end position="143"/>
    </location>
</feature>
<keyword evidence="3" id="KW-1185">Reference proteome</keyword>
<feature type="region of interest" description="Disordered" evidence="1">
    <location>
        <begin position="61"/>
        <end position="105"/>
    </location>
</feature>
<dbReference type="Proteomes" id="UP000249005">
    <property type="component" value="Chromosome 1"/>
</dbReference>
<reference evidence="2 3" key="1">
    <citation type="submission" date="2018-06" db="EMBL/GenBank/DDBJ databases">
        <authorList>
            <consortium name="Pathogen Informatics"/>
            <person name="Doyle S."/>
        </authorList>
    </citation>
    <scope>NUCLEOTIDE SEQUENCE [LARGE SCALE GENOMIC DNA]</scope>
    <source>
        <strain evidence="2 3">NCTC12151</strain>
    </source>
</reference>
<sequence length="143" mass="14772">MMGGSGGGMVAKAGFVGMMTAAVTPYVDDALVAAFGDSERFNKIRSAETWSDFGNAIIGREPKVGNGSEDLDPLTGNSSAWDNAFKNNNGTPLVAEQPPQKPPEGEIKVKIELPEGASVRSSQVQSSGVGLSVNTGNTYSGGY</sequence>